<evidence type="ECO:0000313" key="1">
    <source>
        <dbReference type="EMBL" id="KAI3744361.1"/>
    </source>
</evidence>
<sequence length="707" mass="76659">MLEYYKSPPPPFQLDPLPQILQKLMEQTTAPPQPPPLSATTVVTTAAIAITTNAHANSVDSSPPYRNADSWGEDTSLYQSNNGSTAAASAPAAPGGLTKLRLMCSYGGHIVPRPHDKTLCYVGGDTRIVVVERHVTLSDLTNRLTKTLLRSSTSSTTTLFTLKYQLPSEDLDSLISVTTDEDLENMIDEYERLNTNSSSDSNKSSRLRLFLFPTKPESVSSIGSLLESTTKSEDWFLSALNGTSSGFSDTSSVNCLLGLEDDVTIPEKKDVNNKGVIGKNLRANQSVQDVQSVPDSPMLETSSSFGSASSSPSLANLPPIRVNLEDQQKVGGGIEEQFSQMSVQQHLKHQEDVNFVPAPAPVVITGVPIVSKVAIGDNPNRVLSEDERSEQGFQIANLKQQQQYQQKPSLGFDMTSPDSVSSDGSVTNPLSRRKPSVIYQDPITQTQFSANNTIHDQNTRIQIQDSAYVIPTPTTQVDPQHPQIHHQPQFIHTAVPPPQYLHHHHHLSGAVPMASYYQMYPSQSQHRAPHPALDQQNFVYYMPARQPPQGYNLPLQADPAASAPPSNQVPPPSGLFTAPRGAQTATKTEPPAGVYRTTASSGALPPQLMQVPSSQHQIQPQFVGYSHIHQPSQPVASGGSGGGGNYVYEFTDPSQQGQHIYYAAQPLPPQSAAQYQTMASTLPAEAQAGSHLQADNSMKQQVRTSQP</sequence>
<dbReference type="EMBL" id="CM042036">
    <property type="protein sequence ID" value="KAI3744361.1"/>
    <property type="molecule type" value="Genomic_DNA"/>
</dbReference>
<name>A0ACB9DD07_9ASTR</name>
<evidence type="ECO:0000313" key="2">
    <source>
        <dbReference type="Proteomes" id="UP001056120"/>
    </source>
</evidence>
<protein>
    <submittedName>
        <fullName evidence="1">Uncharacterized protein</fullName>
    </submittedName>
</protein>
<keyword evidence="2" id="KW-1185">Reference proteome</keyword>
<comment type="caution">
    <text evidence="1">The sequence shown here is derived from an EMBL/GenBank/DDBJ whole genome shotgun (WGS) entry which is preliminary data.</text>
</comment>
<accession>A0ACB9DD07</accession>
<proteinExistence type="predicted"/>
<reference evidence="1 2" key="2">
    <citation type="journal article" date="2022" name="Mol. Ecol. Resour.">
        <title>The genomes of chicory, endive, great burdock and yacon provide insights into Asteraceae paleo-polyploidization history and plant inulin production.</title>
        <authorList>
            <person name="Fan W."/>
            <person name="Wang S."/>
            <person name="Wang H."/>
            <person name="Wang A."/>
            <person name="Jiang F."/>
            <person name="Liu H."/>
            <person name="Zhao H."/>
            <person name="Xu D."/>
            <person name="Zhang Y."/>
        </authorList>
    </citation>
    <scope>NUCLEOTIDE SEQUENCE [LARGE SCALE GENOMIC DNA]</scope>
    <source>
        <strain evidence="2">cv. Yunnan</strain>
        <tissue evidence="1">Leaves</tissue>
    </source>
</reference>
<reference evidence="2" key="1">
    <citation type="journal article" date="2022" name="Mol. Ecol. Resour.">
        <title>The genomes of chicory, endive, great burdock and yacon provide insights into Asteraceae palaeo-polyploidization history and plant inulin production.</title>
        <authorList>
            <person name="Fan W."/>
            <person name="Wang S."/>
            <person name="Wang H."/>
            <person name="Wang A."/>
            <person name="Jiang F."/>
            <person name="Liu H."/>
            <person name="Zhao H."/>
            <person name="Xu D."/>
            <person name="Zhang Y."/>
        </authorList>
    </citation>
    <scope>NUCLEOTIDE SEQUENCE [LARGE SCALE GENOMIC DNA]</scope>
    <source>
        <strain evidence="2">cv. Yunnan</strain>
    </source>
</reference>
<dbReference type="Proteomes" id="UP001056120">
    <property type="component" value="Linkage Group LG19"/>
</dbReference>
<organism evidence="1 2">
    <name type="scientific">Smallanthus sonchifolius</name>
    <dbReference type="NCBI Taxonomy" id="185202"/>
    <lineage>
        <taxon>Eukaryota</taxon>
        <taxon>Viridiplantae</taxon>
        <taxon>Streptophyta</taxon>
        <taxon>Embryophyta</taxon>
        <taxon>Tracheophyta</taxon>
        <taxon>Spermatophyta</taxon>
        <taxon>Magnoliopsida</taxon>
        <taxon>eudicotyledons</taxon>
        <taxon>Gunneridae</taxon>
        <taxon>Pentapetalae</taxon>
        <taxon>asterids</taxon>
        <taxon>campanulids</taxon>
        <taxon>Asterales</taxon>
        <taxon>Asteraceae</taxon>
        <taxon>Asteroideae</taxon>
        <taxon>Heliantheae alliance</taxon>
        <taxon>Millerieae</taxon>
        <taxon>Smallanthus</taxon>
    </lineage>
</organism>
<gene>
    <name evidence="1" type="ORF">L1987_57440</name>
</gene>